<organism evidence="1 2">
    <name type="scientific">Schistosoma mattheei</name>
    <dbReference type="NCBI Taxonomy" id="31246"/>
    <lineage>
        <taxon>Eukaryota</taxon>
        <taxon>Metazoa</taxon>
        <taxon>Spiralia</taxon>
        <taxon>Lophotrochozoa</taxon>
        <taxon>Platyhelminthes</taxon>
        <taxon>Trematoda</taxon>
        <taxon>Digenea</taxon>
        <taxon>Strigeidida</taxon>
        <taxon>Schistosomatoidea</taxon>
        <taxon>Schistosomatidae</taxon>
        <taxon>Schistosoma</taxon>
    </lineage>
</organism>
<protein>
    <recommendedName>
        <fullName evidence="3">Peptidase_M13 domain-containing protein</fullName>
    </recommendedName>
</protein>
<dbReference type="Proteomes" id="UP000050791">
    <property type="component" value="Unassembled WGS sequence"/>
</dbReference>
<evidence type="ECO:0000313" key="1">
    <source>
        <dbReference type="Proteomes" id="UP000050791"/>
    </source>
</evidence>
<dbReference type="AlphaFoldDB" id="A0AA85BII5"/>
<proteinExistence type="predicted"/>
<dbReference type="SUPFAM" id="SSF55486">
    <property type="entry name" value="Metalloproteases ('zincins'), catalytic domain"/>
    <property type="match status" value="1"/>
</dbReference>
<evidence type="ECO:0000313" key="2">
    <source>
        <dbReference type="WBParaSite" id="SMTH1_54560.1"/>
    </source>
</evidence>
<dbReference type="GO" id="GO:0008237">
    <property type="term" value="F:metallopeptidase activity"/>
    <property type="evidence" value="ECO:0007669"/>
    <property type="project" value="InterPro"/>
</dbReference>
<dbReference type="WBParaSite" id="SMTH1_54560.1">
    <property type="protein sequence ID" value="SMTH1_54560.1"/>
    <property type="gene ID" value="SMTH1_54560"/>
</dbReference>
<evidence type="ECO:0008006" key="3">
    <source>
        <dbReference type="Google" id="ProtNLM"/>
    </source>
</evidence>
<accession>A0AA85BII5</accession>
<reference evidence="2" key="1">
    <citation type="submission" date="2023-11" db="UniProtKB">
        <authorList>
            <consortium name="WormBaseParasite"/>
        </authorList>
    </citation>
    <scope>IDENTIFICATION</scope>
</reference>
<sequence>MMCGYFNDTINNKFKSSKLKYTFSVNDLLKHSQEFSDVYQCPVDSKMNHAGKCIL</sequence>
<dbReference type="Gene3D" id="3.40.390.10">
    <property type="entry name" value="Collagenase (Catalytic Domain)"/>
    <property type="match status" value="1"/>
</dbReference>
<name>A0AA85BII5_9TREM</name>
<dbReference type="InterPro" id="IPR024079">
    <property type="entry name" value="MetalloPept_cat_dom_sf"/>
</dbReference>